<evidence type="ECO:0000256" key="5">
    <source>
        <dbReference type="ARBA" id="ARBA00023002"/>
    </source>
</evidence>
<dbReference type="Proteomes" id="UP000029981">
    <property type="component" value="Chromosome 6"/>
</dbReference>
<dbReference type="STRING" id="3659.A0A0A0KKP8"/>
<dbReference type="GO" id="GO:1902584">
    <property type="term" value="P:positive regulation of response to water deprivation"/>
    <property type="evidence" value="ECO:0007669"/>
    <property type="project" value="EnsemblPlants"/>
</dbReference>
<dbReference type="Pfam" id="PF13532">
    <property type="entry name" value="2OG-FeII_Oxy_2"/>
    <property type="match status" value="1"/>
</dbReference>
<dbReference type="PANTHER" id="PTHR46030:SF1">
    <property type="entry name" value="ALPHA-KETOGLUTARATE-DEPENDENT DIOXYGENASE ALKB HOMOLOG 6"/>
    <property type="match status" value="1"/>
</dbReference>
<dbReference type="AlphaFoldDB" id="A0A0A0KKP8"/>
<dbReference type="InterPro" id="IPR032862">
    <property type="entry name" value="ALKBH6"/>
</dbReference>
<dbReference type="PROSITE" id="PS51471">
    <property type="entry name" value="FE2OG_OXY"/>
    <property type="match status" value="1"/>
</dbReference>
<keyword evidence="3" id="KW-0479">Metal-binding</keyword>
<dbReference type="EMBL" id="CM002927">
    <property type="protein sequence ID" value="KGN48326.1"/>
    <property type="molecule type" value="Genomic_DNA"/>
</dbReference>
<evidence type="ECO:0000256" key="2">
    <source>
        <dbReference type="ARBA" id="ARBA00007879"/>
    </source>
</evidence>
<keyword evidence="10" id="KW-1185">Reference proteome</keyword>
<name>A0A0A0KKP8_CUCSA</name>
<evidence type="ECO:0000256" key="7">
    <source>
        <dbReference type="ARBA" id="ARBA00023242"/>
    </source>
</evidence>
<dbReference type="GO" id="GO:0010187">
    <property type="term" value="P:negative regulation of seed germination"/>
    <property type="evidence" value="ECO:0007669"/>
    <property type="project" value="EnsemblPlants"/>
</dbReference>
<dbReference type="GO" id="GO:1990247">
    <property type="term" value="F:N6-methyladenosine-containing RNA reader activity"/>
    <property type="evidence" value="ECO:0007669"/>
    <property type="project" value="EnsemblPlants"/>
</dbReference>
<dbReference type="GO" id="GO:0062153">
    <property type="term" value="F:C5-methylcytidine-containing RNA reader activity"/>
    <property type="evidence" value="ECO:0007669"/>
    <property type="project" value="EnsemblPlants"/>
</dbReference>
<dbReference type="GO" id="GO:0009408">
    <property type="term" value="P:response to heat"/>
    <property type="evidence" value="ECO:0007669"/>
    <property type="project" value="EnsemblPlants"/>
</dbReference>
<dbReference type="GO" id="GO:0009409">
    <property type="term" value="P:response to cold"/>
    <property type="evidence" value="ECO:0007669"/>
    <property type="project" value="EnsemblPlants"/>
</dbReference>
<protein>
    <recommendedName>
        <fullName evidence="8">Fe2OG dioxygenase domain-containing protein</fullName>
    </recommendedName>
</protein>
<feature type="domain" description="Fe2OG dioxygenase" evidence="8">
    <location>
        <begin position="91"/>
        <end position="241"/>
    </location>
</feature>
<evidence type="ECO:0000256" key="4">
    <source>
        <dbReference type="ARBA" id="ARBA00022964"/>
    </source>
</evidence>
<comment type="subcellular location">
    <subcellularLocation>
        <location evidence="1">Nucleus</location>
    </subcellularLocation>
</comment>
<evidence type="ECO:0000256" key="6">
    <source>
        <dbReference type="ARBA" id="ARBA00023004"/>
    </source>
</evidence>
<dbReference type="OMA" id="KSPKTKW"/>
<accession>A0A0A0KKP8</accession>
<keyword evidence="5" id="KW-0560">Oxidoreductase</keyword>
<evidence type="ECO:0000259" key="8">
    <source>
        <dbReference type="PROSITE" id="PS51471"/>
    </source>
</evidence>
<sequence length="250" mass="28475">MESSEGLNRHQVGHLPTVFYIPNFISPDHETVLLDNIYKAPVSKWKSLKNRRLQNWGGIVHEKGLLPQDLPIWLTNITKKIGQETSLYPAPINHVLINEYLLDQGIMPHQDGPAYFPVVAILSLGSPVVMDFTPHSRLKSCADQLTEKVDDKDSNGTTHHPHPFSILLMPRSLLIFKDEAYSGYLHGISDNSLQFYEQAVNKTEVQNCLLETENATVKVNRDHSSFERTNTRVSLTCRLVPKVHKHLFRH</sequence>
<keyword evidence="4" id="KW-0223">Dioxygenase</keyword>
<dbReference type="OrthoDB" id="412814at2759"/>
<organism evidence="9 10">
    <name type="scientific">Cucumis sativus</name>
    <name type="common">Cucumber</name>
    <dbReference type="NCBI Taxonomy" id="3659"/>
    <lineage>
        <taxon>Eukaryota</taxon>
        <taxon>Viridiplantae</taxon>
        <taxon>Streptophyta</taxon>
        <taxon>Embryophyta</taxon>
        <taxon>Tracheophyta</taxon>
        <taxon>Spermatophyta</taxon>
        <taxon>Magnoliopsida</taxon>
        <taxon>eudicotyledons</taxon>
        <taxon>Gunneridae</taxon>
        <taxon>Pentapetalae</taxon>
        <taxon>rosids</taxon>
        <taxon>fabids</taxon>
        <taxon>Cucurbitales</taxon>
        <taxon>Cucurbitaceae</taxon>
        <taxon>Benincaseae</taxon>
        <taxon>Cucumis</taxon>
    </lineage>
</organism>
<dbReference type="PANTHER" id="PTHR46030">
    <property type="entry name" value="ALPHA-KETOGLUTARATE-DEPENDENT DIOXYGENASE ALKB HOMOLOG 6"/>
    <property type="match status" value="1"/>
</dbReference>
<keyword evidence="6" id="KW-0408">Iron</keyword>
<evidence type="ECO:0000313" key="10">
    <source>
        <dbReference type="Proteomes" id="UP000029981"/>
    </source>
</evidence>
<dbReference type="SUPFAM" id="SSF51197">
    <property type="entry name" value="Clavaminate synthase-like"/>
    <property type="match status" value="1"/>
</dbReference>
<dbReference type="Gene3D" id="2.60.120.590">
    <property type="entry name" value="Alpha-ketoglutarate-dependent dioxygenase AlkB-like"/>
    <property type="match status" value="1"/>
</dbReference>
<dbReference type="InterPro" id="IPR005123">
    <property type="entry name" value="Oxoglu/Fe-dep_dioxygenase_dom"/>
</dbReference>
<keyword evidence="7" id="KW-0539">Nucleus</keyword>
<dbReference type="GO" id="GO:0009737">
    <property type="term" value="P:response to abscisic acid"/>
    <property type="evidence" value="ECO:0007669"/>
    <property type="project" value="EnsemblPlants"/>
</dbReference>
<dbReference type="GO" id="GO:0005634">
    <property type="term" value="C:nucleus"/>
    <property type="evidence" value="ECO:0000318"/>
    <property type="project" value="GO_Central"/>
</dbReference>
<reference evidence="9 10" key="4">
    <citation type="journal article" date="2011" name="BMC Genomics">
        <title>RNA-Seq improves annotation of protein-coding genes in the cucumber genome.</title>
        <authorList>
            <person name="Li Z."/>
            <person name="Zhang Z."/>
            <person name="Yan P."/>
            <person name="Huang S."/>
            <person name="Fei Z."/>
            <person name="Lin K."/>
        </authorList>
    </citation>
    <scope>NUCLEOTIDE SEQUENCE [LARGE SCALE GENOMIC DNA]</scope>
    <source>
        <strain evidence="10">cv. 9930</strain>
    </source>
</reference>
<dbReference type="InterPro" id="IPR037151">
    <property type="entry name" value="AlkB-like_sf"/>
</dbReference>
<evidence type="ECO:0000256" key="3">
    <source>
        <dbReference type="ARBA" id="ARBA00022723"/>
    </source>
</evidence>
<dbReference type="GO" id="GO:0051213">
    <property type="term" value="F:dioxygenase activity"/>
    <property type="evidence" value="ECO:0007669"/>
    <property type="project" value="UniProtKB-KW"/>
</dbReference>
<proteinExistence type="inferred from homology"/>
<evidence type="ECO:0000256" key="1">
    <source>
        <dbReference type="ARBA" id="ARBA00004123"/>
    </source>
</evidence>
<dbReference type="GO" id="GO:1905615">
    <property type="term" value="P:positive regulation of developmental vegetative growth"/>
    <property type="evidence" value="ECO:0007669"/>
    <property type="project" value="EnsemblPlants"/>
</dbReference>
<comment type="similarity">
    <text evidence="2">Belongs to the alkB family.</text>
</comment>
<reference evidence="9 10" key="1">
    <citation type="journal article" date="2009" name="Nat. Genet.">
        <title>The genome of the cucumber, Cucumis sativus L.</title>
        <authorList>
            <person name="Huang S."/>
            <person name="Li R."/>
            <person name="Zhang Z."/>
            <person name="Li L."/>
            <person name="Gu X."/>
            <person name="Fan W."/>
            <person name="Lucas W.J."/>
            <person name="Wang X."/>
            <person name="Xie B."/>
            <person name="Ni P."/>
            <person name="Ren Y."/>
            <person name="Zhu H."/>
            <person name="Li J."/>
            <person name="Lin K."/>
            <person name="Jin W."/>
            <person name="Fei Z."/>
            <person name="Li G."/>
            <person name="Staub J."/>
            <person name="Kilian A."/>
            <person name="van der Vossen E.A."/>
            <person name="Wu Y."/>
            <person name="Guo J."/>
            <person name="He J."/>
            <person name="Jia Z."/>
            <person name="Ren Y."/>
            <person name="Tian G."/>
            <person name="Lu Y."/>
            <person name="Ruan J."/>
            <person name="Qian W."/>
            <person name="Wang M."/>
            <person name="Huang Q."/>
            <person name="Li B."/>
            <person name="Xuan Z."/>
            <person name="Cao J."/>
            <person name="Asan"/>
            <person name="Wu Z."/>
            <person name="Zhang J."/>
            <person name="Cai Q."/>
            <person name="Bai Y."/>
            <person name="Zhao B."/>
            <person name="Han Y."/>
            <person name="Li Y."/>
            <person name="Li X."/>
            <person name="Wang S."/>
            <person name="Shi Q."/>
            <person name="Liu S."/>
            <person name="Cho W.K."/>
            <person name="Kim J.Y."/>
            <person name="Xu Y."/>
            <person name="Heller-Uszynska K."/>
            <person name="Miao H."/>
            <person name="Cheng Z."/>
            <person name="Zhang S."/>
            <person name="Wu J."/>
            <person name="Yang Y."/>
            <person name="Kang H."/>
            <person name="Li M."/>
            <person name="Liang H."/>
            <person name="Ren X."/>
            <person name="Shi Z."/>
            <person name="Wen M."/>
            <person name="Jian M."/>
            <person name="Yang H."/>
            <person name="Zhang G."/>
            <person name="Yang Z."/>
            <person name="Chen R."/>
            <person name="Liu S."/>
            <person name="Li J."/>
            <person name="Ma L."/>
            <person name="Liu H."/>
            <person name="Zhou Y."/>
            <person name="Zhao J."/>
            <person name="Fang X."/>
            <person name="Li G."/>
            <person name="Fang L."/>
            <person name="Li Y."/>
            <person name="Liu D."/>
            <person name="Zheng H."/>
            <person name="Zhang Y."/>
            <person name="Qin N."/>
            <person name="Li Z."/>
            <person name="Yang G."/>
            <person name="Yang S."/>
            <person name="Bolund L."/>
            <person name="Kristiansen K."/>
            <person name="Zheng H."/>
            <person name="Li S."/>
            <person name="Zhang X."/>
            <person name="Yang H."/>
            <person name="Wang J."/>
            <person name="Sun R."/>
            <person name="Zhang B."/>
            <person name="Jiang S."/>
            <person name="Wang J."/>
            <person name="Du Y."/>
            <person name="Li S."/>
        </authorList>
    </citation>
    <scope>NUCLEOTIDE SEQUENCE [LARGE SCALE GENOMIC DNA]</scope>
    <source>
        <strain evidence="10">cv. 9930</strain>
    </source>
</reference>
<reference evidence="9 10" key="3">
    <citation type="journal article" date="2010" name="BMC Genomics">
        <title>Transcriptome sequencing and comparative analysis of cucumber flowers with different sex types.</title>
        <authorList>
            <person name="Guo S."/>
            <person name="Zheng Y."/>
            <person name="Joung J.G."/>
            <person name="Liu S."/>
            <person name="Zhang Z."/>
            <person name="Crasta O.R."/>
            <person name="Sobral B.W."/>
            <person name="Xu Y."/>
            <person name="Huang S."/>
            <person name="Fei Z."/>
        </authorList>
    </citation>
    <scope>NUCLEOTIDE SEQUENCE [LARGE SCALE GENOMIC DNA]</scope>
    <source>
        <strain evidence="10">cv. 9930</strain>
    </source>
</reference>
<gene>
    <name evidence="9" type="ORF">Csa_6G476660</name>
</gene>
<dbReference type="GO" id="GO:0009651">
    <property type="term" value="P:response to salt stress"/>
    <property type="evidence" value="ECO:0007669"/>
    <property type="project" value="EnsemblPlants"/>
</dbReference>
<dbReference type="InterPro" id="IPR027450">
    <property type="entry name" value="AlkB-like"/>
</dbReference>
<evidence type="ECO:0000313" key="9">
    <source>
        <dbReference type="EMBL" id="KGN48326.1"/>
    </source>
</evidence>
<dbReference type="eggNOG" id="KOG3200">
    <property type="taxonomic scope" value="Eukaryota"/>
</dbReference>
<reference evidence="9 10" key="2">
    <citation type="journal article" date="2009" name="PLoS ONE">
        <title>An integrated genetic and cytogenetic map of the cucumber genome.</title>
        <authorList>
            <person name="Ren Y."/>
            <person name="Zhang Z."/>
            <person name="Liu J."/>
            <person name="Staub J.E."/>
            <person name="Han Y."/>
            <person name="Cheng Z."/>
            <person name="Li X."/>
            <person name="Lu J."/>
            <person name="Miao H."/>
            <person name="Kang H."/>
            <person name="Xie B."/>
            <person name="Gu X."/>
            <person name="Wang X."/>
            <person name="Du Y."/>
            <person name="Jin W."/>
            <person name="Huang S."/>
        </authorList>
    </citation>
    <scope>NUCLEOTIDE SEQUENCE [LARGE SCALE GENOMIC DNA]</scope>
    <source>
        <strain evidence="10">cv. 9930</strain>
    </source>
</reference>
<dbReference type="GO" id="GO:1905614">
    <property type="term" value="P:negative regulation of developmental vegetative growth"/>
    <property type="evidence" value="ECO:0007669"/>
    <property type="project" value="EnsemblPlants"/>
</dbReference>
<dbReference type="GO" id="GO:0046872">
    <property type="term" value="F:metal ion binding"/>
    <property type="evidence" value="ECO:0007669"/>
    <property type="project" value="UniProtKB-KW"/>
</dbReference>
<dbReference type="Gramene" id="KGN48326">
    <property type="protein sequence ID" value="KGN48326"/>
    <property type="gene ID" value="Csa_6G476660"/>
</dbReference>